<name>A0ABD2WGM0_9HYME</name>
<dbReference type="EMBL" id="JBJJXI010000107">
    <property type="protein sequence ID" value="KAL3392028.1"/>
    <property type="molecule type" value="Genomic_DNA"/>
</dbReference>
<reference evidence="1 2" key="1">
    <citation type="journal article" date="2024" name="bioRxiv">
        <title>A reference genome for Trichogramma kaykai: A tiny desert-dwelling parasitoid wasp with competing sex-ratio distorters.</title>
        <authorList>
            <person name="Culotta J."/>
            <person name="Lindsey A.R."/>
        </authorList>
    </citation>
    <scope>NUCLEOTIDE SEQUENCE [LARGE SCALE GENOMIC DNA]</scope>
    <source>
        <strain evidence="1 2">KSX58</strain>
    </source>
</reference>
<evidence type="ECO:0000313" key="1">
    <source>
        <dbReference type="EMBL" id="KAL3392028.1"/>
    </source>
</evidence>
<proteinExistence type="predicted"/>
<evidence type="ECO:0008006" key="3">
    <source>
        <dbReference type="Google" id="ProtNLM"/>
    </source>
</evidence>
<keyword evidence="2" id="KW-1185">Reference proteome</keyword>
<protein>
    <recommendedName>
        <fullName evidence="3">Helicase C-terminal domain-containing protein</fullName>
    </recommendedName>
</protein>
<dbReference type="Proteomes" id="UP001627154">
    <property type="component" value="Unassembled WGS sequence"/>
</dbReference>
<dbReference type="Gene3D" id="3.40.50.300">
    <property type="entry name" value="P-loop containing nucleotide triphosphate hydrolases"/>
    <property type="match status" value="1"/>
</dbReference>
<dbReference type="AlphaFoldDB" id="A0ABD2WGM0"/>
<organism evidence="1 2">
    <name type="scientific">Trichogramma kaykai</name>
    <dbReference type="NCBI Taxonomy" id="54128"/>
    <lineage>
        <taxon>Eukaryota</taxon>
        <taxon>Metazoa</taxon>
        <taxon>Ecdysozoa</taxon>
        <taxon>Arthropoda</taxon>
        <taxon>Hexapoda</taxon>
        <taxon>Insecta</taxon>
        <taxon>Pterygota</taxon>
        <taxon>Neoptera</taxon>
        <taxon>Endopterygota</taxon>
        <taxon>Hymenoptera</taxon>
        <taxon>Apocrita</taxon>
        <taxon>Proctotrupomorpha</taxon>
        <taxon>Chalcidoidea</taxon>
        <taxon>Trichogrammatidae</taxon>
        <taxon>Trichogramma</taxon>
    </lineage>
</organism>
<evidence type="ECO:0000313" key="2">
    <source>
        <dbReference type="Proteomes" id="UP001627154"/>
    </source>
</evidence>
<accession>A0ABD2WGM0</accession>
<dbReference type="InterPro" id="IPR027417">
    <property type="entry name" value="P-loop_NTPase"/>
</dbReference>
<gene>
    <name evidence="1" type="ORF">TKK_013354</name>
</gene>
<sequence length="284" mass="33199">MSFLQLLPPTKKPSSVLYTYIKKNRYTTKIIVIFSEAKKAEYFNELMRYFFINSVTIHEMQDHETLKKSREHIRTQGAGIVFTTNTVMNNNVAENRLFKKDYTIMQYDPPTNLEIFLRLFNKCQGGKNSLILFLHKEEKEFFQKLKETNIMIKRVSFNKSLLEDIPSHISKLVYNDMPSPKTYKTTTGPYGMGQKEIFNIDSLSFVDESRDLSTKPVVCVPMQDLPQKTIQLNMIMSFEKEQEKMEEESLANERKRCHSIDDGLKAKPSYESVLDSKRTRLEAL</sequence>
<comment type="caution">
    <text evidence="1">The sequence shown here is derived from an EMBL/GenBank/DDBJ whole genome shotgun (WGS) entry which is preliminary data.</text>
</comment>